<keyword evidence="6" id="KW-1278">Translocase</keyword>
<comment type="similarity">
    <text evidence="2">Belongs to the ATPase alpha/beta chains family.</text>
</comment>
<dbReference type="InterPro" id="IPR027417">
    <property type="entry name" value="P-loop_NTPase"/>
</dbReference>
<evidence type="ECO:0000256" key="7">
    <source>
        <dbReference type="ARBA" id="ARBA00023065"/>
    </source>
</evidence>
<evidence type="ECO:0000256" key="1">
    <source>
        <dbReference type="ARBA" id="ARBA00004370"/>
    </source>
</evidence>
<dbReference type="InterPro" id="IPR050053">
    <property type="entry name" value="ATPase_alpha/beta_chains"/>
</dbReference>
<keyword evidence="4" id="KW-0547">Nucleotide-binding</keyword>
<dbReference type="PANTHER" id="PTHR15184">
    <property type="entry name" value="ATP SYNTHASE"/>
    <property type="match status" value="1"/>
</dbReference>
<dbReference type="PANTHER" id="PTHR15184:SF71">
    <property type="entry name" value="ATP SYNTHASE SUBUNIT BETA, MITOCHONDRIAL"/>
    <property type="match status" value="1"/>
</dbReference>
<dbReference type="InterPro" id="IPR020003">
    <property type="entry name" value="ATPase_a/bsu_AS"/>
</dbReference>
<keyword evidence="7" id="KW-0406">Ion transport</keyword>
<dbReference type="Gene3D" id="1.10.1140.10">
    <property type="entry name" value="Bovine Mitochondrial F1-atpase, Atp Synthase Beta Chain, Chain D, domain 3"/>
    <property type="match status" value="1"/>
</dbReference>
<evidence type="ECO:0000256" key="8">
    <source>
        <dbReference type="ARBA" id="ARBA00023136"/>
    </source>
</evidence>
<dbReference type="SUPFAM" id="SSF47917">
    <property type="entry name" value="C-terminal domain of alpha and beta subunits of F1 ATP synthase"/>
    <property type="match status" value="1"/>
</dbReference>
<gene>
    <name evidence="12" type="ORF">SAMD00020551_1691</name>
</gene>
<keyword evidence="8" id="KW-0472">Membrane</keyword>
<dbReference type="STRING" id="1321606.SAMD00020551_1691"/>
<dbReference type="SUPFAM" id="SSF52540">
    <property type="entry name" value="P-loop containing nucleoside triphosphate hydrolases"/>
    <property type="match status" value="1"/>
</dbReference>
<dbReference type="RefSeq" id="WP_041965379.1">
    <property type="nucleotide sequence ID" value="NZ_BASE01000035.1"/>
</dbReference>
<evidence type="ECO:0000259" key="11">
    <source>
        <dbReference type="Pfam" id="PF22919"/>
    </source>
</evidence>
<comment type="subcellular location">
    <subcellularLocation>
        <location evidence="1">Membrane</location>
    </subcellularLocation>
</comment>
<evidence type="ECO:0000256" key="4">
    <source>
        <dbReference type="ARBA" id="ARBA00022741"/>
    </source>
</evidence>
<name>A0A0A8X5X6_MESS1</name>
<sequence length="348" mass="38611">MENLRLNVALLRKKVPNLTSAAKSVGLRPATVSNLSTGKIPVGRAEVRTIVALAELAGCSLDELILRGESVEMIKTGIKTLDLFAPIAKGGTVGLVARPGMGQLVVLAEMLYRLKSEGYVTILIKPKGNHPELDDILNDVDYVTNNIEETYKVMLKEGTEKDYVLTADRSCVISGEMFTLQETFDDKGISQVTTFLMDLKGEAVDEDLPYGPLDTLWQFDADLAARHKYPAINPIYSTSSILEGSYLDPVHHSIQQRAQKLLRRYRELRAIVNVHGIERLPAAESQIYQQGEKLEAYLTQPFFVAETYTGKKGEDVKLEETLNDVKRILENPSSISEANELNFIGNLN</sequence>
<dbReference type="GO" id="GO:0046933">
    <property type="term" value="F:proton-transporting ATP synthase activity, rotational mechanism"/>
    <property type="evidence" value="ECO:0007669"/>
    <property type="project" value="TreeGrafter"/>
</dbReference>
<dbReference type="Proteomes" id="UP000031014">
    <property type="component" value="Unassembled WGS sequence"/>
</dbReference>
<keyword evidence="9" id="KW-0139">CF(1)</keyword>
<dbReference type="GO" id="GO:0016787">
    <property type="term" value="F:hydrolase activity"/>
    <property type="evidence" value="ECO:0007669"/>
    <property type="project" value="UniProtKB-KW"/>
</dbReference>
<dbReference type="InterPro" id="IPR024034">
    <property type="entry name" value="ATPase_F1/V1_b/a_C"/>
</dbReference>
<keyword evidence="5" id="KW-0067">ATP-binding</keyword>
<dbReference type="PROSITE" id="PS00152">
    <property type="entry name" value="ATPASE_ALPHA_BETA"/>
    <property type="match status" value="1"/>
</dbReference>
<organism evidence="12 13">
    <name type="scientific">Mesobacillus selenatarsenatis (strain DSM 18680 / JCM 14380 / FERM P-15431 / SF-1)</name>
    <dbReference type="NCBI Taxonomy" id="1321606"/>
    <lineage>
        <taxon>Bacteria</taxon>
        <taxon>Bacillati</taxon>
        <taxon>Bacillota</taxon>
        <taxon>Bacilli</taxon>
        <taxon>Bacillales</taxon>
        <taxon>Bacillaceae</taxon>
        <taxon>Mesobacillus</taxon>
    </lineage>
</organism>
<feature type="domain" description="ATP synthase A/B type C-terminal" evidence="11">
    <location>
        <begin position="247"/>
        <end position="320"/>
    </location>
</feature>
<evidence type="ECO:0000256" key="10">
    <source>
        <dbReference type="ARBA" id="ARBA00023310"/>
    </source>
</evidence>
<dbReference type="GO" id="GO:0005524">
    <property type="term" value="F:ATP binding"/>
    <property type="evidence" value="ECO:0007669"/>
    <property type="project" value="UniProtKB-KW"/>
</dbReference>
<evidence type="ECO:0000256" key="3">
    <source>
        <dbReference type="ARBA" id="ARBA00022448"/>
    </source>
</evidence>
<keyword evidence="13" id="KW-1185">Reference proteome</keyword>
<evidence type="ECO:0000256" key="9">
    <source>
        <dbReference type="ARBA" id="ARBA00023196"/>
    </source>
</evidence>
<dbReference type="AlphaFoldDB" id="A0A0A8X5X6"/>
<evidence type="ECO:0000256" key="5">
    <source>
        <dbReference type="ARBA" id="ARBA00022840"/>
    </source>
</evidence>
<dbReference type="Pfam" id="PF22919">
    <property type="entry name" value="ATP-synt_VA_C"/>
    <property type="match status" value="1"/>
</dbReference>
<dbReference type="EMBL" id="BASE01000035">
    <property type="protein sequence ID" value="GAM13546.1"/>
    <property type="molecule type" value="Genomic_DNA"/>
</dbReference>
<dbReference type="Gene3D" id="3.40.50.300">
    <property type="entry name" value="P-loop containing nucleotide triphosphate hydrolases"/>
    <property type="match status" value="1"/>
</dbReference>
<keyword evidence="10" id="KW-0066">ATP synthesis</keyword>
<proteinExistence type="inferred from homology"/>
<dbReference type="EC" id="3.6.3.14" evidence="12"/>
<evidence type="ECO:0000313" key="13">
    <source>
        <dbReference type="Proteomes" id="UP000031014"/>
    </source>
</evidence>
<dbReference type="InterPro" id="IPR055190">
    <property type="entry name" value="ATP-synt_VA_C"/>
</dbReference>
<reference evidence="12 13" key="1">
    <citation type="submission" date="2013-06" db="EMBL/GenBank/DDBJ databases">
        <title>Whole genome shotgun sequence of Bacillus selenatarsenatis SF-1.</title>
        <authorList>
            <person name="Kuroda M."/>
            <person name="Sei K."/>
            <person name="Yamashita M."/>
            <person name="Ike M."/>
        </authorList>
    </citation>
    <scope>NUCLEOTIDE SEQUENCE [LARGE SCALE GENOMIC DNA]</scope>
    <source>
        <strain evidence="12 13">SF-1</strain>
    </source>
</reference>
<protein>
    <submittedName>
        <fullName evidence="12">ATP synthase beta chain</fullName>
        <ecNumber evidence="12">3.6.3.14</ecNumber>
    </submittedName>
</protein>
<dbReference type="GO" id="GO:0045259">
    <property type="term" value="C:proton-transporting ATP synthase complex"/>
    <property type="evidence" value="ECO:0007669"/>
    <property type="project" value="UniProtKB-KW"/>
</dbReference>
<evidence type="ECO:0000313" key="12">
    <source>
        <dbReference type="EMBL" id="GAM13546.1"/>
    </source>
</evidence>
<evidence type="ECO:0000256" key="2">
    <source>
        <dbReference type="ARBA" id="ARBA00008936"/>
    </source>
</evidence>
<evidence type="ECO:0000256" key="6">
    <source>
        <dbReference type="ARBA" id="ARBA00022967"/>
    </source>
</evidence>
<keyword evidence="3" id="KW-0813">Transport</keyword>
<keyword evidence="12" id="KW-0378">Hydrolase</keyword>
<comment type="caution">
    <text evidence="12">The sequence shown here is derived from an EMBL/GenBank/DDBJ whole genome shotgun (WGS) entry which is preliminary data.</text>
</comment>
<dbReference type="OrthoDB" id="2447669at2"/>
<accession>A0A0A8X5X6</accession>